<dbReference type="GO" id="GO:0061749">
    <property type="term" value="F:forked DNA-dependent helicase activity"/>
    <property type="evidence" value="ECO:0007669"/>
    <property type="project" value="TreeGrafter"/>
</dbReference>
<keyword evidence="1" id="KW-0378">Hydrolase</keyword>
<feature type="domain" description="Helicase C-terminal" evidence="3">
    <location>
        <begin position="248"/>
        <end position="425"/>
    </location>
</feature>
<dbReference type="GO" id="GO:0005524">
    <property type="term" value="F:ATP binding"/>
    <property type="evidence" value="ECO:0007669"/>
    <property type="project" value="InterPro"/>
</dbReference>
<dbReference type="GO" id="GO:0005759">
    <property type="term" value="C:mitochondrial matrix"/>
    <property type="evidence" value="ECO:0007669"/>
    <property type="project" value="TreeGrafter"/>
</dbReference>
<feature type="domain" description="Helicase ATP-binding" evidence="2">
    <location>
        <begin position="37"/>
        <end position="192"/>
    </location>
</feature>
<dbReference type="Proteomes" id="UP000187013">
    <property type="component" value="Unassembled WGS sequence"/>
</dbReference>
<dbReference type="PANTHER" id="PTHR47396:SF1">
    <property type="entry name" value="ATP-DEPENDENT HELICASE IRC3-RELATED"/>
    <property type="match status" value="1"/>
</dbReference>
<dbReference type="SUPFAM" id="SSF52540">
    <property type="entry name" value="P-loop containing nucleoside triphosphate hydrolases"/>
    <property type="match status" value="1"/>
</dbReference>
<keyword evidence="1" id="KW-0347">Helicase</keyword>
<gene>
    <name evidence="4" type="ORF">ZYGR_0AK04650</name>
</gene>
<dbReference type="PROSITE" id="PS51192">
    <property type="entry name" value="HELICASE_ATP_BIND_1"/>
    <property type="match status" value="1"/>
</dbReference>
<dbReference type="SMART" id="SM00487">
    <property type="entry name" value="DEXDc"/>
    <property type="match status" value="1"/>
</dbReference>
<dbReference type="CDD" id="cd18799">
    <property type="entry name" value="SF2_C_EcoAI-like"/>
    <property type="match status" value="1"/>
</dbReference>
<dbReference type="Gene3D" id="3.40.50.300">
    <property type="entry name" value="P-loop containing nucleotide triphosphate hydrolases"/>
    <property type="match status" value="2"/>
</dbReference>
<dbReference type="SMART" id="SM00490">
    <property type="entry name" value="HELICc"/>
    <property type="match status" value="1"/>
</dbReference>
<name>A0A1Q3AER4_ZYGRO</name>
<dbReference type="GO" id="GO:0032042">
    <property type="term" value="P:mitochondrial DNA metabolic process"/>
    <property type="evidence" value="ECO:0007669"/>
    <property type="project" value="TreeGrafter"/>
</dbReference>
<sequence length="650" mass="73874">MFGLLRRCLAFSRPLRWYSQPVQLRDYQQHVIDKCLESLKGDKRRIGVSLATGGGKTVIFANLIKQLSQQKSHRALVLVHRRELVLQAAQTIKKFMPHARIQLEMGKYVCQDVKNCDVIIASVQSLIRRLDNYDSNDIDLVIVDEAHHAVANSYLRILDHFKRHIPVVGFSATFERADHKALSTVMDEIVYHKGILEMINDNWLCEGKFTTVKIDADLNSVERASGTDDFKLDQLSRVMNIPEINGIVLKTYLHKSKEQPGGFNSTLLFAVDIKHAKSLHHLFVSYGIEAECVTSETKARERDQIIESFKKGDVKVLINCGIFTEGTDMPGVDCILLCRPTRSRTLLVQMIGRGLRLHHSKDFCHIIDFVGASNVGVVSVPTLAGIDNFQGDLDGATLRDLREIKEEITTKQREHSKAQQLENESFNNWVKAKSCFDLTLTTFDNFKSFYDQEHGDPTLAKSASNSNDLLLNSSPYPFVKFAKNSWGLSLLSGHHLRIYKENTKESNFKYTLKLYREIPIYMRDVTSTRYVPRELLSADNLMQILGKVEQVISDLSTSETGEGPVRNFTKFSKWRNDPATSKQKSAIHKKLMSRLTKRPDLIDSLNSDDLRRYTNSMKKGEAANVLFATNLAPVYPLDALLRVLQLRKNL</sequence>
<dbReference type="InterPro" id="IPR014001">
    <property type="entry name" value="Helicase_ATP-bd"/>
</dbReference>
<dbReference type="GO" id="GO:0000403">
    <property type="term" value="F:Y-form DNA binding"/>
    <property type="evidence" value="ECO:0007669"/>
    <property type="project" value="TreeGrafter"/>
</dbReference>
<dbReference type="AlphaFoldDB" id="A0A1Q3AER4"/>
<dbReference type="GO" id="GO:0070125">
    <property type="term" value="P:mitochondrial translational elongation"/>
    <property type="evidence" value="ECO:0007669"/>
    <property type="project" value="TreeGrafter"/>
</dbReference>
<reference evidence="4 5" key="1">
    <citation type="submission" date="2016-08" db="EMBL/GenBank/DDBJ databases">
        <title>Draft genome sequence of allopolyploid Zygosaccharomyces rouxii.</title>
        <authorList>
            <person name="Watanabe J."/>
            <person name="Uehara K."/>
            <person name="Mogi Y."/>
            <person name="Tsukioka Y."/>
        </authorList>
    </citation>
    <scope>NUCLEOTIDE SEQUENCE [LARGE SCALE GENOMIC DNA]</scope>
    <source>
        <strain evidence="4 5">NBRC 110957</strain>
    </source>
</reference>
<evidence type="ECO:0008006" key="6">
    <source>
        <dbReference type="Google" id="ProtNLM"/>
    </source>
</evidence>
<dbReference type="Pfam" id="PF00271">
    <property type="entry name" value="Helicase_C"/>
    <property type="match status" value="1"/>
</dbReference>
<protein>
    <recommendedName>
        <fullName evidence="6">ATP-dependent helicase IRC3</fullName>
    </recommendedName>
</protein>
<keyword evidence="1" id="KW-0067">ATP-binding</keyword>
<dbReference type="Pfam" id="PF04851">
    <property type="entry name" value="ResIII"/>
    <property type="match status" value="1"/>
</dbReference>
<evidence type="ECO:0000256" key="1">
    <source>
        <dbReference type="ARBA" id="ARBA00022806"/>
    </source>
</evidence>
<dbReference type="InterPro" id="IPR050742">
    <property type="entry name" value="Helicase_Restrict-Modif_Enz"/>
</dbReference>
<proteinExistence type="predicted"/>
<dbReference type="GO" id="GO:0016787">
    <property type="term" value="F:hydrolase activity"/>
    <property type="evidence" value="ECO:0007669"/>
    <property type="project" value="InterPro"/>
</dbReference>
<dbReference type="OrthoDB" id="16911at2759"/>
<dbReference type="InterPro" id="IPR027417">
    <property type="entry name" value="P-loop_NTPase"/>
</dbReference>
<accession>A0A1Q3AER4</accession>
<dbReference type="CDD" id="cd18032">
    <property type="entry name" value="DEXHc_RE_I_III_res"/>
    <property type="match status" value="1"/>
</dbReference>
<evidence type="ECO:0000313" key="5">
    <source>
        <dbReference type="Proteomes" id="UP000187013"/>
    </source>
</evidence>
<comment type="caution">
    <text evidence="4">The sequence shown here is derived from an EMBL/GenBank/DDBJ whole genome shotgun (WGS) entry which is preliminary data.</text>
</comment>
<dbReference type="GO" id="GO:0036121">
    <property type="term" value="F:double-stranded DNA helicase activity"/>
    <property type="evidence" value="ECO:0007669"/>
    <property type="project" value="TreeGrafter"/>
</dbReference>
<keyword evidence="1" id="KW-0547">Nucleotide-binding</keyword>
<evidence type="ECO:0000259" key="3">
    <source>
        <dbReference type="PROSITE" id="PS51194"/>
    </source>
</evidence>
<evidence type="ECO:0000259" key="2">
    <source>
        <dbReference type="PROSITE" id="PS51192"/>
    </source>
</evidence>
<dbReference type="PANTHER" id="PTHR47396">
    <property type="entry name" value="TYPE I RESTRICTION ENZYME ECOKI R PROTEIN"/>
    <property type="match status" value="1"/>
</dbReference>
<dbReference type="EMBL" id="BDGX01000037">
    <property type="protein sequence ID" value="GAV53963.1"/>
    <property type="molecule type" value="Genomic_DNA"/>
</dbReference>
<dbReference type="InterPro" id="IPR006935">
    <property type="entry name" value="Helicase/UvrB_N"/>
</dbReference>
<dbReference type="InterPro" id="IPR001650">
    <property type="entry name" value="Helicase_C-like"/>
</dbReference>
<organism evidence="4 5">
    <name type="scientific">Zygosaccharomyces rouxii</name>
    <dbReference type="NCBI Taxonomy" id="4956"/>
    <lineage>
        <taxon>Eukaryota</taxon>
        <taxon>Fungi</taxon>
        <taxon>Dikarya</taxon>
        <taxon>Ascomycota</taxon>
        <taxon>Saccharomycotina</taxon>
        <taxon>Saccharomycetes</taxon>
        <taxon>Saccharomycetales</taxon>
        <taxon>Saccharomycetaceae</taxon>
        <taxon>Zygosaccharomyces</taxon>
    </lineage>
</organism>
<dbReference type="PROSITE" id="PS51194">
    <property type="entry name" value="HELICASE_CTER"/>
    <property type="match status" value="1"/>
</dbReference>
<evidence type="ECO:0000313" key="4">
    <source>
        <dbReference type="EMBL" id="GAV53963.1"/>
    </source>
</evidence>